<evidence type="ECO:0000313" key="4">
    <source>
        <dbReference type="EMBL" id="AOW11229.1"/>
    </source>
</evidence>
<dbReference type="InterPro" id="IPR017853">
    <property type="entry name" value="GH"/>
</dbReference>
<evidence type="ECO:0000313" key="5">
    <source>
        <dbReference type="Proteomes" id="UP000175968"/>
    </source>
</evidence>
<protein>
    <recommendedName>
        <fullName evidence="3">Fibronectin type III-like domain-containing protein</fullName>
    </recommendedName>
</protein>
<dbReference type="InterPro" id="IPR026891">
    <property type="entry name" value="Fn3-like"/>
</dbReference>
<dbReference type="InterPro" id="IPR036962">
    <property type="entry name" value="Glyco_hydro_3_N_sf"/>
</dbReference>
<dbReference type="EMBL" id="CP017479">
    <property type="protein sequence ID" value="AOW11229.1"/>
    <property type="molecule type" value="Genomic_DNA"/>
</dbReference>
<dbReference type="PRINTS" id="PR00133">
    <property type="entry name" value="GLHYDRLASE3"/>
</dbReference>
<dbReference type="SMART" id="SM01217">
    <property type="entry name" value="Fn3_like"/>
    <property type="match status" value="1"/>
</dbReference>
<dbReference type="KEGG" id="fgl:EM308_03110"/>
<evidence type="ECO:0000256" key="1">
    <source>
        <dbReference type="ARBA" id="ARBA00005336"/>
    </source>
</evidence>
<accession>A0AAC9I5F8</accession>
<reference evidence="4 5" key="1">
    <citation type="submission" date="2016-10" db="EMBL/GenBank/DDBJ databases">
        <title>Flavobacterium gilvum sp. nov., isolated from stream water.</title>
        <authorList>
            <person name="Shin S.-K."/>
            <person name="Cho Y.-J."/>
            <person name="Yi H."/>
        </authorList>
    </citation>
    <scope>NUCLEOTIDE SEQUENCE [LARGE SCALE GENOMIC DNA]</scope>
    <source>
        <strain evidence="4 5">EM1308</strain>
    </source>
</reference>
<dbReference type="SUPFAM" id="SSF51445">
    <property type="entry name" value="(Trans)glycosidases"/>
    <property type="match status" value="1"/>
</dbReference>
<dbReference type="Gene3D" id="3.20.20.300">
    <property type="entry name" value="Glycoside hydrolase, family 3, N-terminal domain"/>
    <property type="match status" value="1"/>
</dbReference>
<dbReference type="AlphaFoldDB" id="A0AAC9I5F8"/>
<feature type="domain" description="Fibronectin type III-like" evidence="3">
    <location>
        <begin position="651"/>
        <end position="720"/>
    </location>
</feature>
<evidence type="ECO:0000256" key="2">
    <source>
        <dbReference type="ARBA" id="ARBA00022801"/>
    </source>
</evidence>
<evidence type="ECO:0000259" key="3">
    <source>
        <dbReference type="SMART" id="SM01217"/>
    </source>
</evidence>
<sequence>MIIPQSESIEKKVNDLLAKMTLEEKVYQLNMMCFGAGKNIAENAGLSGMDIFKKEGAKIASDFEANSVGSIARLPSDLDMQIGVDMINMLQKHAKEKTRLGVPLMVTNAGLHGLAVKGMSCFPQSIAMAATFNPALMEEIANAIGKETHSYGVRQLLTPVLDLGREPRHGRVEETFGEDPYLASRMGVAFIRGVQSNGVICTPKHFLANYVGDGGREGVNVTISERELRETHLVPYEAAVKEAGALGIMTAYNAINGVACTANPWLLTDVLRKEWGFQGIVVSDASSVNYVHLRHKHAATKGEAAALCLKAGLDVDLPRVNYYKELIGEVKEGCLSTEVLDESVRRMLRLKFRLGLFENAYGDLKETERIADAPDHRKLALTAARQSIVLLKNNESVLPLNSNLKKIAVIGPNADKLSVGGYSAADVKGNTPLTALKNYLGKEVVVKYAKGCGLVGEDTSGIDEAVKIANESDICVLFMGGAYGVTGGEGSERATLELMGQQELLIEKVTETGKPVVVVLLDGRPVVMNRWIKKVKGVVMAFYPGEEGGNAIAEVLTGKCNPSGKLPITFPMFTGQAPLTYDYRPYGREGGYAELPANDDRYIPQFPFGFGLSYTTFSYSNLKCTPEKSKDGVRVKVKVDVTNTGALGGDEVVQLYLSNNLCRITQPNQRLKGFSRIHLESKETKSVELILEAKDLSFLNEELKPEVGSGSYSVKVGSDCLHGLTETFKLTF</sequence>
<dbReference type="GO" id="GO:0004553">
    <property type="term" value="F:hydrolase activity, hydrolyzing O-glycosyl compounds"/>
    <property type="evidence" value="ECO:0007669"/>
    <property type="project" value="InterPro"/>
</dbReference>
<proteinExistence type="inferred from homology"/>
<dbReference type="InterPro" id="IPR002772">
    <property type="entry name" value="Glyco_hydro_3_C"/>
</dbReference>
<dbReference type="InterPro" id="IPR050288">
    <property type="entry name" value="Cellulose_deg_GH3"/>
</dbReference>
<organism evidence="4 5">
    <name type="scientific">Flavobacterium gilvum</name>
    <dbReference type="NCBI Taxonomy" id="1492737"/>
    <lineage>
        <taxon>Bacteria</taxon>
        <taxon>Pseudomonadati</taxon>
        <taxon>Bacteroidota</taxon>
        <taxon>Flavobacteriia</taxon>
        <taxon>Flavobacteriales</taxon>
        <taxon>Flavobacteriaceae</taxon>
        <taxon>Flavobacterium</taxon>
    </lineage>
</organism>
<gene>
    <name evidence="4" type="ORF">EM308_03110</name>
</gene>
<name>A0AAC9I5F8_9FLAO</name>
<dbReference type="Pfam" id="PF00933">
    <property type="entry name" value="Glyco_hydro_3"/>
    <property type="match status" value="1"/>
</dbReference>
<dbReference type="GO" id="GO:0005975">
    <property type="term" value="P:carbohydrate metabolic process"/>
    <property type="evidence" value="ECO:0007669"/>
    <property type="project" value="InterPro"/>
</dbReference>
<keyword evidence="2" id="KW-0378">Hydrolase</keyword>
<dbReference type="Gene3D" id="2.60.40.10">
    <property type="entry name" value="Immunoglobulins"/>
    <property type="match status" value="1"/>
</dbReference>
<dbReference type="Pfam" id="PF01915">
    <property type="entry name" value="Glyco_hydro_3_C"/>
    <property type="match status" value="1"/>
</dbReference>
<dbReference type="PANTHER" id="PTHR42715:SF10">
    <property type="entry name" value="BETA-GLUCOSIDASE"/>
    <property type="match status" value="1"/>
</dbReference>
<dbReference type="Gene3D" id="3.40.50.1700">
    <property type="entry name" value="Glycoside hydrolase family 3 C-terminal domain"/>
    <property type="match status" value="1"/>
</dbReference>
<dbReference type="PANTHER" id="PTHR42715">
    <property type="entry name" value="BETA-GLUCOSIDASE"/>
    <property type="match status" value="1"/>
</dbReference>
<dbReference type="SUPFAM" id="SSF52279">
    <property type="entry name" value="Beta-D-glucan exohydrolase, C-terminal domain"/>
    <property type="match status" value="1"/>
</dbReference>
<keyword evidence="5" id="KW-1185">Reference proteome</keyword>
<dbReference type="InterPro" id="IPR001764">
    <property type="entry name" value="Glyco_hydro_3_N"/>
</dbReference>
<dbReference type="Pfam" id="PF14310">
    <property type="entry name" value="Fn3-like"/>
    <property type="match status" value="1"/>
</dbReference>
<comment type="similarity">
    <text evidence="1">Belongs to the glycosyl hydrolase 3 family.</text>
</comment>
<dbReference type="InterPro" id="IPR036881">
    <property type="entry name" value="Glyco_hydro_3_C_sf"/>
</dbReference>
<dbReference type="InterPro" id="IPR013783">
    <property type="entry name" value="Ig-like_fold"/>
</dbReference>
<dbReference type="Proteomes" id="UP000175968">
    <property type="component" value="Chromosome"/>
</dbReference>